<comment type="caution">
    <text evidence="2">The sequence shown here is derived from an EMBL/GenBank/DDBJ whole genome shotgun (WGS) entry which is preliminary data.</text>
</comment>
<sequence length="1008" mass="108797">MSVLDLALALEQWLSDYYDSGDPAVLREPEAERLAERLYYSFDWYAPISGMVETAQAVNAAVLLADFHWRRCEDAISREDEISREDAGRAGWLYHLVCGFAPHLVPEAVLDTYERDGDRIGDTASASRLAAYVAQGVELLKEAEATGDLRLLEDAAALCLFAARVNPRRDLLWAESLVTLGNVFTRAYEYTGSEGALDRAFDVTKKGGEAIPEGDPYRWHYCSGFGHIALRVFQHTGDLDTLESGVRVLREAAYGPYRGTLGRGVVLTNLSAALMAQYARTGRAESAKEAFEAQSQAVAITPRDHAQLPSRLVNLAGLVGNHPGVVAPDGDPHDMAVTLLEDALSLLPEGNPDRSGCLYQLAVALRARSAARNDPSDLAAAVKASRAAVAAGGAGDYRRSMLLTGLARSLGAYAAHFSVPGALDEAVEALQEALTVLPDKHPDRPDALTELGMMLERRFEDAGNPTDRELAFRLLSDAYGCETAPAEARARAAAAAADIKAAAEDFAGATEWYADALEQLELTAWRGLTRADRERLIARFPSLVADAAGCAVRAEQAERAVELLEQGRGILIAQALETRTDHAEVHEQASELAVRLRHVLDELEQLPDGPYRTAGWERQDHWRADERRAALAREREKVIKEIKALPELSGFLEPPSFAYLRAAAARGPVVFLTASVHGCAALLLTGEGVRALRLDLSHAELALRATLFLAALDPGHPPLAAHDTILETLAWLWSAVAKPALEALGHTQPMDPGGDGPRLWWCPTGIFTLLPVHAAGIHEEDGNGDTVPDRVVSSLTPTLRALLHARERRRPPAGPDTRGLVVAVPATPDWRDLPAAEEEARAVHRRHPDARLLIGPGATTPTVLEALTHCSWAHFACHGAQDIAEPSRAALILHDGPLTLRDIVGLRLPHAELAFLSACESSRGGVVLADEAISFAAALQLAGFRDVLGTLWSIDDSLAPVVADLVYENLSRRNAPDPASALHAALRTARARHPHAVVNWASYVHVGP</sequence>
<reference evidence="2 3" key="1">
    <citation type="submission" date="2024-10" db="EMBL/GenBank/DDBJ databases">
        <title>The Natural Products Discovery Center: Release of the First 8490 Sequenced Strains for Exploring Actinobacteria Biosynthetic Diversity.</title>
        <authorList>
            <person name="Kalkreuter E."/>
            <person name="Kautsar S.A."/>
            <person name="Yang D."/>
            <person name="Bader C.D."/>
            <person name="Teijaro C.N."/>
            <person name="Fluegel L."/>
            <person name="Davis C.M."/>
            <person name="Simpson J.R."/>
            <person name="Lauterbach L."/>
            <person name="Steele A.D."/>
            <person name="Gui C."/>
            <person name="Meng S."/>
            <person name="Li G."/>
            <person name="Viehrig K."/>
            <person name="Ye F."/>
            <person name="Su P."/>
            <person name="Kiefer A.F."/>
            <person name="Nichols A."/>
            <person name="Cepeda A.J."/>
            <person name="Yan W."/>
            <person name="Fan B."/>
            <person name="Jiang Y."/>
            <person name="Adhikari A."/>
            <person name="Zheng C.-J."/>
            <person name="Schuster L."/>
            <person name="Cowan T.M."/>
            <person name="Smanski M.J."/>
            <person name="Chevrette M.G."/>
            <person name="De Carvalho L.P.S."/>
            <person name="Shen B."/>
        </authorList>
    </citation>
    <scope>NUCLEOTIDE SEQUENCE [LARGE SCALE GENOMIC DNA]</scope>
    <source>
        <strain evidence="2 3">NPDC020602</strain>
    </source>
</reference>
<evidence type="ECO:0000313" key="2">
    <source>
        <dbReference type="EMBL" id="MFI1713254.1"/>
    </source>
</evidence>
<dbReference type="SUPFAM" id="SSF81901">
    <property type="entry name" value="HCP-like"/>
    <property type="match status" value="1"/>
</dbReference>
<dbReference type="Gene3D" id="1.25.40.10">
    <property type="entry name" value="Tetratricopeptide repeat domain"/>
    <property type="match status" value="1"/>
</dbReference>
<dbReference type="Proteomes" id="UP001611339">
    <property type="component" value="Unassembled WGS sequence"/>
</dbReference>
<organism evidence="2 3">
    <name type="scientific">Streptomyces litmocidini</name>
    <dbReference type="NCBI Taxonomy" id="67318"/>
    <lineage>
        <taxon>Bacteria</taxon>
        <taxon>Bacillati</taxon>
        <taxon>Actinomycetota</taxon>
        <taxon>Actinomycetes</taxon>
        <taxon>Kitasatosporales</taxon>
        <taxon>Streptomycetaceae</taxon>
        <taxon>Streptomyces</taxon>
    </lineage>
</organism>
<dbReference type="EMBL" id="JBIRUI010000002">
    <property type="protein sequence ID" value="MFI1713254.1"/>
    <property type="molecule type" value="Genomic_DNA"/>
</dbReference>
<proteinExistence type="predicted"/>
<evidence type="ECO:0000313" key="3">
    <source>
        <dbReference type="Proteomes" id="UP001611339"/>
    </source>
</evidence>
<protein>
    <submittedName>
        <fullName evidence="2">CHAT domain-containing protein</fullName>
    </submittedName>
</protein>
<dbReference type="Pfam" id="PF12770">
    <property type="entry name" value="CHAT"/>
    <property type="match status" value="1"/>
</dbReference>
<feature type="domain" description="CHAT" evidence="1">
    <location>
        <begin position="727"/>
        <end position="1007"/>
    </location>
</feature>
<dbReference type="InterPro" id="IPR011990">
    <property type="entry name" value="TPR-like_helical_dom_sf"/>
</dbReference>
<accession>A0ABW7U485</accession>
<gene>
    <name evidence="2" type="ORF">ACH407_06655</name>
</gene>
<keyword evidence="3" id="KW-1185">Reference proteome</keyword>
<name>A0ABW7U485_9ACTN</name>
<dbReference type="RefSeq" id="WP_398707627.1">
    <property type="nucleotide sequence ID" value="NZ_JBIRUI010000002.1"/>
</dbReference>
<dbReference type="InterPro" id="IPR024983">
    <property type="entry name" value="CHAT_dom"/>
</dbReference>
<evidence type="ECO:0000259" key="1">
    <source>
        <dbReference type="Pfam" id="PF12770"/>
    </source>
</evidence>